<keyword evidence="13" id="KW-1185">Reference proteome</keyword>
<evidence type="ECO:0000256" key="11">
    <source>
        <dbReference type="PROSITE-ProRule" id="PRU01240"/>
    </source>
</evidence>
<dbReference type="InterPro" id="IPR038466">
    <property type="entry name" value="S8_pro-domain_sf"/>
</dbReference>
<evidence type="ECO:0000256" key="1">
    <source>
        <dbReference type="ARBA" id="ARBA00005325"/>
    </source>
</evidence>
<organism evidence="12 13">
    <name type="scientific">Paramuricea clavata</name>
    <name type="common">Red gorgonian</name>
    <name type="synonym">Violescent sea-whip</name>
    <dbReference type="NCBI Taxonomy" id="317549"/>
    <lineage>
        <taxon>Eukaryota</taxon>
        <taxon>Metazoa</taxon>
        <taxon>Cnidaria</taxon>
        <taxon>Anthozoa</taxon>
        <taxon>Octocorallia</taxon>
        <taxon>Malacalcyonacea</taxon>
        <taxon>Plexauridae</taxon>
        <taxon>Paramuricea</taxon>
    </lineage>
</organism>
<dbReference type="OrthoDB" id="300641at2759"/>
<dbReference type="GO" id="GO:0004252">
    <property type="term" value="F:serine-type endopeptidase activity"/>
    <property type="evidence" value="ECO:0007669"/>
    <property type="project" value="UniProtKB-UniRule"/>
</dbReference>
<dbReference type="InterPro" id="IPR023828">
    <property type="entry name" value="Peptidase_S8_Ser-AS"/>
</dbReference>
<dbReference type="Pfam" id="PF16470">
    <property type="entry name" value="S8_pro-domain"/>
    <property type="match status" value="1"/>
</dbReference>
<dbReference type="InterPro" id="IPR022398">
    <property type="entry name" value="Peptidase_S8_His-AS"/>
</dbReference>
<evidence type="ECO:0000256" key="10">
    <source>
        <dbReference type="PIRSR" id="PIRSR615500-1"/>
    </source>
</evidence>
<dbReference type="GO" id="GO:0005802">
    <property type="term" value="C:trans-Golgi network"/>
    <property type="evidence" value="ECO:0007669"/>
    <property type="project" value="TreeGrafter"/>
</dbReference>
<evidence type="ECO:0000256" key="7">
    <source>
        <dbReference type="ARBA" id="ARBA00023145"/>
    </source>
</evidence>
<dbReference type="Gene3D" id="2.60.120.260">
    <property type="entry name" value="Galactose-binding domain-like"/>
    <property type="match status" value="1"/>
</dbReference>
<accession>A0A7D9DJ99</accession>
<comment type="caution">
    <text evidence="12">The sequence shown here is derived from an EMBL/GenBank/DDBJ whole genome shotgun (WGS) entry which is preliminary data.</text>
</comment>
<feature type="active site" description="Charge relay system" evidence="10 11">
    <location>
        <position position="217"/>
    </location>
</feature>
<dbReference type="AlphaFoldDB" id="A0A7D9DJ99"/>
<dbReference type="InterPro" id="IPR008979">
    <property type="entry name" value="Galactose-bd-like_sf"/>
</dbReference>
<keyword evidence="5 11" id="KW-0378">Hydrolase</keyword>
<dbReference type="Gene3D" id="3.30.70.850">
    <property type="entry name" value="Peptidase S8, pro-domain"/>
    <property type="match status" value="1"/>
</dbReference>
<feature type="active site" description="Charge relay system" evidence="10 11">
    <location>
        <position position="177"/>
    </location>
</feature>
<reference evidence="12" key="1">
    <citation type="submission" date="2020-04" db="EMBL/GenBank/DDBJ databases">
        <authorList>
            <person name="Alioto T."/>
            <person name="Alioto T."/>
            <person name="Gomez Garrido J."/>
        </authorList>
    </citation>
    <scope>NUCLEOTIDE SEQUENCE</scope>
    <source>
        <strain evidence="12">A484AB</strain>
    </source>
</reference>
<keyword evidence="2 11" id="KW-0645">Protease</keyword>
<evidence type="ECO:0000256" key="5">
    <source>
        <dbReference type="ARBA" id="ARBA00022801"/>
    </source>
</evidence>
<dbReference type="InterPro" id="IPR034182">
    <property type="entry name" value="Kexin/furin"/>
</dbReference>
<dbReference type="Pfam" id="PF00082">
    <property type="entry name" value="Peptidase_S8"/>
    <property type="match status" value="1"/>
</dbReference>
<dbReference type="SUPFAM" id="SSF52743">
    <property type="entry name" value="Subtilisin-like"/>
    <property type="match status" value="1"/>
</dbReference>
<keyword evidence="8" id="KW-1015">Disulfide bond</keyword>
<evidence type="ECO:0000313" key="13">
    <source>
        <dbReference type="Proteomes" id="UP001152795"/>
    </source>
</evidence>
<evidence type="ECO:0000256" key="3">
    <source>
        <dbReference type="ARBA" id="ARBA00022685"/>
    </source>
</evidence>
<sequence>MFCKVLLFKLFFLVAVYTHQAEYTVNDDVEFKSGLYTDEEGNEYSDIWAVELAEGADPDRVARVNGFRNKGPINERGFYEFVYAGPSSHLEKRTSRRHVKRIHRQLSDHPHVKWFERQSILQRVKRSLTFNDPQIEYEWYIRNTGQHNSGLKGYDLNIWAVWELGYTGKGVKVSVLDDGLDHTHPDIKANYDPRASYDFNGEDPDPFPRDSDPYNAHGTKCSGEIAAVANNSVCGVGVAYGVSIGAVRMLDGRATDSLEAKSLGFRNDYIDIYSCSWGPKDDGKTFGRPGKLAREAFIRGATKGRQGKGNIYVWATGNGGLVGDDCDCDGYTTSIYTLSIGAISDHGLSTYYDEKCASTVAVVFTADSHRGTTFTGDKLITTGLHHACENTFRGTSSAAPLAAGIIALLLEANPNLTWRDVQHIVVSTAKKTSPLDEGWKKNGAGFEFNHKFGFGRMDALAMVLAGRKWKNVAPQHICKVLGKQKNVPIPYRGEAVVQLRTTGCRGQKNEVKKVEHVDITVTLRHRRRGDLNITVVSPSGTTSNLLAPRKFDASDKGLKDWSFMTVHLWGENPVGEWTLYVRDQGQNSFQNPSQDNEDRYRKILDERKANRARDFIPGAYDFMHDEVHHGRYKEDYMRDEIPVDENEKRNPWEFTGDDFNENDLSSRKKTPAGYLLNWSVTLYGTDE</sequence>
<dbReference type="InterPro" id="IPR015500">
    <property type="entry name" value="Peptidase_S8_subtilisin-rel"/>
</dbReference>
<dbReference type="PANTHER" id="PTHR42884:SF23">
    <property type="entry name" value="FURIN-LIKE PROTEASE 2"/>
    <property type="match status" value="1"/>
</dbReference>
<dbReference type="GO" id="GO:0016485">
    <property type="term" value="P:protein processing"/>
    <property type="evidence" value="ECO:0007669"/>
    <property type="project" value="TreeGrafter"/>
</dbReference>
<dbReference type="Proteomes" id="UP001152795">
    <property type="component" value="Unassembled WGS sequence"/>
</dbReference>
<dbReference type="InterPro" id="IPR023827">
    <property type="entry name" value="Peptidase_S8_Asp-AS"/>
</dbReference>
<dbReference type="CDD" id="cd04059">
    <property type="entry name" value="Peptidases_S8_Protein_convertases_Kexins_Furin-like"/>
    <property type="match status" value="1"/>
</dbReference>
<dbReference type="Gene3D" id="3.40.50.200">
    <property type="entry name" value="Peptidase S8/S53 domain"/>
    <property type="match status" value="1"/>
</dbReference>
<evidence type="ECO:0000256" key="6">
    <source>
        <dbReference type="ARBA" id="ARBA00022825"/>
    </source>
</evidence>
<evidence type="ECO:0000313" key="12">
    <source>
        <dbReference type="EMBL" id="CAB3986569.1"/>
    </source>
</evidence>
<evidence type="ECO:0000256" key="2">
    <source>
        <dbReference type="ARBA" id="ARBA00022670"/>
    </source>
</evidence>
<dbReference type="PROSITE" id="PS51892">
    <property type="entry name" value="SUBTILASE"/>
    <property type="match status" value="1"/>
</dbReference>
<gene>
    <name evidence="12" type="ORF">PACLA_8A076338</name>
</gene>
<name>A0A7D9DJ99_PARCT</name>
<dbReference type="SUPFAM" id="SSF54897">
    <property type="entry name" value="Protease propeptides/inhibitors"/>
    <property type="match status" value="1"/>
</dbReference>
<dbReference type="InterPro" id="IPR036852">
    <property type="entry name" value="Peptidase_S8/S53_dom_sf"/>
</dbReference>
<dbReference type="PROSITE" id="PS51829">
    <property type="entry name" value="P_HOMO_B"/>
    <property type="match status" value="1"/>
</dbReference>
<keyword evidence="9" id="KW-0325">Glycoprotein</keyword>
<dbReference type="Pfam" id="PF01483">
    <property type="entry name" value="P_proprotein"/>
    <property type="match status" value="1"/>
</dbReference>
<dbReference type="SUPFAM" id="SSF49785">
    <property type="entry name" value="Galactose-binding domain-like"/>
    <property type="match status" value="1"/>
</dbReference>
<dbReference type="InterPro" id="IPR032815">
    <property type="entry name" value="S8_pro-domain"/>
</dbReference>
<dbReference type="InterPro" id="IPR002884">
    <property type="entry name" value="P_dom"/>
</dbReference>
<dbReference type="FunFam" id="3.40.50.200:FF:000021">
    <property type="entry name" value="Proprotein convertase subtilisin/kexin type 5a"/>
    <property type="match status" value="1"/>
</dbReference>
<evidence type="ECO:0000256" key="8">
    <source>
        <dbReference type="ARBA" id="ARBA00023157"/>
    </source>
</evidence>
<dbReference type="PROSITE" id="PS00138">
    <property type="entry name" value="SUBTILASE_SER"/>
    <property type="match status" value="1"/>
</dbReference>
<feature type="active site" description="Charge relay system" evidence="10 11">
    <location>
        <position position="396"/>
    </location>
</feature>
<keyword evidence="7" id="KW-0865">Zymogen</keyword>
<dbReference type="PRINTS" id="PR00723">
    <property type="entry name" value="SUBTILISIN"/>
</dbReference>
<dbReference type="PANTHER" id="PTHR42884">
    <property type="entry name" value="PROPROTEIN CONVERTASE SUBTILISIN/KEXIN-RELATED"/>
    <property type="match status" value="1"/>
</dbReference>
<protein>
    <submittedName>
        <fullName evidence="12">PC3-like endoprotease variant B</fullName>
    </submittedName>
</protein>
<dbReference type="InterPro" id="IPR000209">
    <property type="entry name" value="Peptidase_S8/S53_dom"/>
</dbReference>
<keyword evidence="3" id="KW-0165">Cleavage on pair of basic residues</keyword>
<dbReference type="EMBL" id="CACRXK020001036">
    <property type="protein sequence ID" value="CAB3986569.1"/>
    <property type="molecule type" value="Genomic_DNA"/>
</dbReference>
<evidence type="ECO:0000256" key="9">
    <source>
        <dbReference type="ARBA" id="ARBA00023180"/>
    </source>
</evidence>
<keyword evidence="6 11" id="KW-0720">Serine protease</keyword>
<dbReference type="PROSITE" id="PS00136">
    <property type="entry name" value="SUBTILASE_ASP"/>
    <property type="match status" value="1"/>
</dbReference>
<dbReference type="GO" id="GO:0000139">
    <property type="term" value="C:Golgi membrane"/>
    <property type="evidence" value="ECO:0007669"/>
    <property type="project" value="TreeGrafter"/>
</dbReference>
<dbReference type="PROSITE" id="PS00137">
    <property type="entry name" value="SUBTILASE_HIS"/>
    <property type="match status" value="1"/>
</dbReference>
<proteinExistence type="inferred from homology"/>
<comment type="similarity">
    <text evidence="1">Belongs to the peptidase S8 family. Furin subfamily.</text>
</comment>
<dbReference type="FunFam" id="2.60.120.260:FF:000006">
    <property type="entry name" value="Proprotein convertase subtilisin/kexin type 5"/>
    <property type="match status" value="1"/>
</dbReference>
<keyword evidence="4" id="KW-0732">Signal</keyword>
<evidence type="ECO:0000256" key="4">
    <source>
        <dbReference type="ARBA" id="ARBA00022729"/>
    </source>
</evidence>